<dbReference type="PROSITE" id="PS50112">
    <property type="entry name" value="PAS"/>
    <property type="match status" value="1"/>
</dbReference>
<evidence type="ECO:0000313" key="6">
    <source>
        <dbReference type="EMBL" id="MBC3541624.1"/>
    </source>
</evidence>
<keyword evidence="2" id="KW-0238">DNA-binding</keyword>
<dbReference type="InterPro" id="IPR013655">
    <property type="entry name" value="PAS_fold_3"/>
</dbReference>
<proteinExistence type="predicted"/>
<comment type="caution">
    <text evidence="6">The sequence shown here is derived from an EMBL/GenBank/DDBJ whole genome shotgun (WGS) entry which is preliminary data.</text>
</comment>
<dbReference type="EMBL" id="JACOAF010000042">
    <property type="protein sequence ID" value="MBC3541624.1"/>
    <property type="molecule type" value="Genomic_DNA"/>
</dbReference>
<accession>A0ABR6VWN9</accession>
<dbReference type="PROSITE" id="PS00622">
    <property type="entry name" value="HTH_LUXR_1"/>
    <property type="match status" value="1"/>
</dbReference>
<name>A0ABR6VWN9_9BACT</name>
<dbReference type="CDD" id="cd00130">
    <property type="entry name" value="PAS"/>
    <property type="match status" value="1"/>
</dbReference>
<evidence type="ECO:0000256" key="2">
    <source>
        <dbReference type="ARBA" id="ARBA00023125"/>
    </source>
</evidence>
<reference evidence="6 7" key="1">
    <citation type="journal article" date="2019" name="Int. J. Syst. Evol. Microbiol.">
        <title>Rufibacter sediminis sp. nov., isolated from freshwater lake sediment.</title>
        <authorList>
            <person name="Qu J.H."/>
            <person name="Zhang L.J."/>
            <person name="Fu Y.H."/>
            <person name="Li H.F."/>
        </authorList>
    </citation>
    <scope>NUCLEOTIDE SEQUENCE [LARGE SCALE GENOMIC DNA]</scope>
    <source>
        <strain evidence="6 7">H-1</strain>
    </source>
</reference>
<keyword evidence="7" id="KW-1185">Reference proteome</keyword>
<dbReference type="Gene3D" id="3.30.450.20">
    <property type="entry name" value="PAS domain"/>
    <property type="match status" value="1"/>
</dbReference>
<evidence type="ECO:0000256" key="3">
    <source>
        <dbReference type="ARBA" id="ARBA00023163"/>
    </source>
</evidence>
<evidence type="ECO:0000259" key="4">
    <source>
        <dbReference type="PROSITE" id="PS50043"/>
    </source>
</evidence>
<dbReference type="Gene3D" id="1.10.10.10">
    <property type="entry name" value="Winged helix-like DNA-binding domain superfamily/Winged helix DNA-binding domain"/>
    <property type="match status" value="1"/>
</dbReference>
<keyword evidence="3" id="KW-0804">Transcription</keyword>
<keyword evidence="1" id="KW-0805">Transcription regulation</keyword>
<evidence type="ECO:0000313" key="7">
    <source>
        <dbReference type="Proteomes" id="UP000659698"/>
    </source>
</evidence>
<dbReference type="SUPFAM" id="SSF55785">
    <property type="entry name" value="PYP-like sensor domain (PAS domain)"/>
    <property type="match status" value="1"/>
</dbReference>
<gene>
    <name evidence="6" type="ORF">H7U12_18155</name>
</gene>
<feature type="domain" description="PAS" evidence="5">
    <location>
        <begin position="24"/>
        <end position="83"/>
    </location>
</feature>
<evidence type="ECO:0000259" key="5">
    <source>
        <dbReference type="PROSITE" id="PS50112"/>
    </source>
</evidence>
<dbReference type="PROSITE" id="PS50043">
    <property type="entry name" value="HTH_LUXR_2"/>
    <property type="match status" value="1"/>
</dbReference>
<dbReference type="InterPro" id="IPR000014">
    <property type="entry name" value="PAS"/>
</dbReference>
<feature type="domain" description="HTH luxR-type" evidence="4">
    <location>
        <begin position="166"/>
        <end position="231"/>
    </location>
</feature>
<dbReference type="SMART" id="SM00091">
    <property type="entry name" value="PAS"/>
    <property type="match status" value="1"/>
</dbReference>
<protein>
    <submittedName>
        <fullName evidence="6">PAS domain-containing protein</fullName>
    </submittedName>
</protein>
<dbReference type="InterPro" id="IPR035965">
    <property type="entry name" value="PAS-like_dom_sf"/>
</dbReference>
<evidence type="ECO:0000256" key="1">
    <source>
        <dbReference type="ARBA" id="ARBA00023015"/>
    </source>
</evidence>
<dbReference type="CDD" id="cd06170">
    <property type="entry name" value="LuxR_C_like"/>
    <property type="match status" value="1"/>
</dbReference>
<dbReference type="PANTHER" id="PTHR44688:SF16">
    <property type="entry name" value="DNA-BINDING TRANSCRIPTIONAL ACTIVATOR DEVR_DOSR"/>
    <property type="match status" value="1"/>
</dbReference>
<dbReference type="PRINTS" id="PR00038">
    <property type="entry name" value="HTHLUXR"/>
</dbReference>
<sequence length="233" mass="26835">MEETRNRTAEETELSMKLKALEEKCAFLERIIHEVPANIYVSDLEEGVIWCNKTNEETLGFTLEEIRNMGGLEYLRQIVHPEDLHIPDDSISHYQEFTGAEFGGVFRAKHKARKEYNWFIGWAKAFLHRKEGQVKQILCVDVDMSPRMNTEKQLIAALQENLKHKNQLLLKTLSKRETEILTWVCRGYSSKAIAEKLFLSIHTVNTHRRNIQNRLGTSNVADLVVLAKEAGLG</sequence>
<dbReference type="InterPro" id="IPR036388">
    <property type="entry name" value="WH-like_DNA-bd_sf"/>
</dbReference>
<organism evidence="6 7">
    <name type="scientific">Rufibacter sediminis</name>
    <dbReference type="NCBI Taxonomy" id="2762756"/>
    <lineage>
        <taxon>Bacteria</taxon>
        <taxon>Pseudomonadati</taxon>
        <taxon>Bacteroidota</taxon>
        <taxon>Cytophagia</taxon>
        <taxon>Cytophagales</taxon>
        <taxon>Hymenobacteraceae</taxon>
        <taxon>Rufibacter</taxon>
    </lineage>
</organism>
<dbReference type="Proteomes" id="UP000659698">
    <property type="component" value="Unassembled WGS sequence"/>
</dbReference>
<dbReference type="Pfam" id="PF00196">
    <property type="entry name" value="GerE"/>
    <property type="match status" value="1"/>
</dbReference>
<dbReference type="SMART" id="SM00421">
    <property type="entry name" value="HTH_LUXR"/>
    <property type="match status" value="1"/>
</dbReference>
<dbReference type="PANTHER" id="PTHR44688">
    <property type="entry name" value="DNA-BINDING TRANSCRIPTIONAL ACTIVATOR DEVR_DOSR"/>
    <property type="match status" value="1"/>
</dbReference>
<dbReference type="SUPFAM" id="SSF46894">
    <property type="entry name" value="C-terminal effector domain of the bipartite response regulators"/>
    <property type="match status" value="1"/>
</dbReference>
<dbReference type="InterPro" id="IPR000792">
    <property type="entry name" value="Tscrpt_reg_LuxR_C"/>
</dbReference>
<dbReference type="Pfam" id="PF08447">
    <property type="entry name" value="PAS_3"/>
    <property type="match status" value="1"/>
</dbReference>
<dbReference type="RefSeq" id="WP_186640700.1">
    <property type="nucleotide sequence ID" value="NZ_JACOAF010000042.1"/>
</dbReference>
<dbReference type="InterPro" id="IPR016032">
    <property type="entry name" value="Sig_transdc_resp-reg_C-effctor"/>
</dbReference>